<protein>
    <submittedName>
        <fullName evidence="2">Uncharacterized protein</fullName>
    </submittedName>
</protein>
<gene>
    <name evidence="2" type="ORF">B5D80_06930</name>
</gene>
<dbReference type="RefSeq" id="WP_088642945.1">
    <property type="nucleotide sequence ID" value="NZ_CBDRBW010000008.1"/>
</dbReference>
<dbReference type="OrthoDB" id="9805852at2"/>
<evidence type="ECO:0000313" key="2">
    <source>
        <dbReference type="EMBL" id="OWV10500.1"/>
    </source>
</evidence>
<accession>A0A246RQX7</accession>
<evidence type="ECO:0000256" key="1">
    <source>
        <dbReference type="SAM" id="MobiDB-lite"/>
    </source>
</evidence>
<dbReference type="AlphaFoldDB" id="A0A246RQX7"/>
<reference evidence="2 3" key="1">
    <citation type="submission" date="2017-03" db="EMBL/GenBank/DDBJ databases">
        <title>Whole genome sequence of Micromonospora wenchangensis, isolated from mangrove soil.</title>
        <authorList>
            <person name="Yang H."/>
        </authorList>
    </citation>
    <scope>NUCLEOTIDE SEQUENCE [LARGE SCALE GENOMIC DNA]</scope>
    <source>
        <strain evidence="2 3">CCTCC AA 2012002</strain>
    </source>
</reference>
<proteinExistence type="predicted"/>
<dbReference type="EMBL" id="MZMV01000008">
    <property type="protein sequence ID" value="OWV10500.1"/>
    <property type="molecule type" value="Genomic_DNA"/>
</dbReference>
<comment type="caution">
    <text evidence="2">The sequence shown here is derived from an EMBL/GenBank/DDBJ whole genome shotgun (WGS) entry which is preliminary data.</text>
</comment>
<keyword evidence="3" id="KW-1185">Reference proteome</keyword>
<dbReference type="Proteomes" id="UP000197174">
    <property type="component" value="Unassembled WGS sequence"/>
</dbReference>
<feature type="compositionally biased region" description="Basic and acidic residues" evidence="1">
    <location>
        <begin position="40"/>
        <end position="49"/>
    </location>
</feature>
<name>A0A246RQX7_9ACTN</name>
<organism evidence="2 3">
    <name type="scientific">Micromonospora wenchangensis</name>
    <dbReference type="NCBI Taxonomy" id="1185415"/>
    <lineage>
        <taxon>Bacteria</taxon>
        <taxon>Bacillati</taxon>
        <taxon>Actinomycetota</taxon>
        <taxon>Actinomycetes</taxon>
        <taxon>Micromonosporales</taxon>
        <taxon>Micromonosporaceae</taxon>
        <taxon>Micromonospora</taxon>
    </lineage>
</organism>
<feature type="region of interest" description="Disordered" evidence="1">
    <location>
        <begin position="14"/>
        <end position="49"/>
    </location>
</feature>
<sequence>MILPHTGRALVEATPGRYAHHRPDLPRPAADINLTRRSPARADAHAHDDRRQHWLRTLDRLGLGFDS</sequence>
<evidence type="ECO:0000313" key="3">
    <source>
        <dbReference type="Proteomes" id="UP000197174"/>
    </source>
</evidence>